<dbReference type="EMBL" id="BAABIK010000024">
    <property type="protein sequence ID" value="GAA4950949.1"/>
    <property type="molecule type" value="Genomic_DNA"/>
</dbReference>
<dbReference type="RefSeq" id="WP_345558022.1">
    <property type="nucleotide sequence ID" value="NZ_BAABIK010000024.1"/>
</dbReference>
<sequence length="83" mass="8788">MGRRGGRGAPAPTEPGRTGNPRLAADFVEWMMGLDTGWVTDPDMGLSRRAQLRALGNGVVPLQAAHALARLLSDQRSASPSVH</sequence>
<accession>A0ABP9GRD7</accession>
<evidence type="ECO:0008006" key="4">
    <source>
        <dbReference type="Google" id="ProtNLM"/>
    </source>
</evidence>
<organism evidence="2 3">
    <name type="scientific">Streptomonospora halophila</name>
    <dbReference type="NCBI Taxonomy" id="427369"/>
    <lineage>
        <taxon>Bacteria</taxon>
        <taxon>Bacillati</taxon>
        <taxon>Actinomycetota</taxon>
        <taxon>Actinomycetes</taxon>
        <taxon>Streptosporangiales</taxon>
        <taxon>Nocardiopsidaceae</taxon>
        <taxon>Streptomonospora</taxon>
    </lineage>
</organism>
<evidence type="ECO:0000313" key="3">
    <source>
        <dbReference type="Proteomes" id="UP001499993"/>
    </source>
</evidence>
<evidence type="ECO:0000313" key="2">
    <source>
        <dbReference type="EMBL" id="GAA4950949.1"/>
    </source>
</evidence>
<keyword evidence="3" id="KW-1185">Reference proteome</keyword>
<dbReference type="Proteomes" id="UP001499993">
    <property type="component" value="Unassembled WGS sequence"/>
</dbReference>
<name>A0ABP9GRD7_9ACTN</name>
<gene>
    <name evidence="2" type="ORF">GCM10023224_39230</name>
</gene>
<proteinExistence type="predicted"/>
<comment type="caution">
    <text evidence="2">The sequence shown here is derived from an EMBL/GenBank/DDBJ whole genome shotgun (WGS) entry which is preliminary data.</text>
</comment>
<protein>
    <recommendedName>
        <fullName evidence="4">DNA (Cytosine-5)-methyltransferase 1</fullName>
    </recommendedName>
</protein>
<feature type="region of interest" description="Disordered" evidence="1">
    <location>
        <begin position="1"/>
        <end position="22"/>
    </location>
</feature>
<reference evidence="3" key="1">
    <citation type="journal article" date="2019" name="Int. J. Syst. Evol. Microbiol.">
        <title>The Global Catalogue of Microorganisms (GCM) 10K type strain sequencing project: providing services to taxonomists for standard genome sequencing and annotation.</title>
        <authorList>
            <consortium name="The Broad Institute Genomics Platform"/>
            <consortium name="The Broad Institute Genome Sequencing Center for Infectious Disease"/>
            <person name="Wu L."/>
            <person name="Ma J."/>
        </authorList>
    </citation>
    <scope>NUCLEOTIDE SEQUENCE [LARGE SCALE GENOMIC DNA]</scope>
    <source>
        <strain evidence="3">JCM 18123</strain>
    </source>
</reference>
<evidence type="ECO:0000256" key="1">
    <source>
        <dbReference type="SAM" id="MobiDB-lite"/>
    </source>
</evidence>